<dbReference type="EMBL" id="LT796768">
    <property type="protein sequence ID" value="SKB06371.1"/>
    <property type="molecule type" value="Genomic_DNA"/>
</dbReference>
<name>A0A1T4YYH7_9ACTN</name>
<dbReference type="Proteomes" id="UP000191040">
    <property type="component" value="Chromosome I"/>
</dbReference>
<dbReference type="STRING" id="1736691.SAMN06295964_1284"/>
<evidence type="ECO:0000313" key="4">
    <source>
        <dbReference type="Proteomes" id="UP000191040"/>
    </source>
</evidence>
<evidence type="ECO:0000259" key="2">
    <source>
        <dbReference type="Pfam" id="PF20254"/>
    </source>
</evidence>
<feature type="region of interest" description="Disordered" evidence="1">
    <location>
        <begin position="534"/>
        <end position="559"/>
    </location>
</feature>
<keyword evidence="4" id="KW-1185">Reference proteome</keyword>
<dbReference type="AlphaFoldDB" id="A0A1T4YYH7"/>
<organism evidence="3 4">
    <name type="scientific">Aeromicrobium choanae</name>
    <dbReference type="NCBI Taxonomy" id="1736691"/>
    <lineage>
        <taxon>Bacteria</taxon>
        <taxon>Bacillati</taxon>
        <taxon>Actinomycetota</taxon>
        <taxon>Actinomycetes</taxon>
        <taxon>Propionibacteriales</taxon>
        <taxon>Nocardioidaceae</taxon>
        <taxon>Aeromicrobium</taxon>
    </lineage>
</organism>
<evidence type="ECO:0000313" key="3">
    <source>
        <dbReference type="EMBL" id="SKB06371.1"/>
    </source>
</evidence>
<sequence length="730" mass="79084">MPVPVDELTGYAQELVVAPGEQLDLRISSTTSTVDVEVVRLLHGDDAGVGGPGLLEEVAREWESWRGVATRHQQALAGSSGHLHDIPLPADATGVYFDLHLHTSVPLSPVGEQVVTEATDTDSSGFILALDTQGHLTARVRRSGHEATVTLAAPIRPAAWSHAQIWIGPGGSMTLRATDLDTGRRLEQSTTLTSGPWGPTSLDLTFAATSTLTHHFTGRLERPRLHVTTDGGESWTTVSDVAFGSAPDEVSFTDRCSPDRVGTLRNWPARAAAGHGHDGSEIDYRMAPDLYDAVHFHDDDIVDLDWDSTLTAQVPAGARPGFYAATLSTGTRRERIPFIVRRPDQVADVVVLVPTATYVAYSCSRLSARIDYEAMGLVDEPNPLHPLDADLARHPEWGSSTYDVHRDGSPVYYAGWRRPAPGFRPDHYLRQTAAPRHLGADLYLTAWLDRLDVDHALVTDHDVHQRGSAALAGAKVLILATHPEYWTRQMLDGLEGFIAAGGRVMYLGGNGLYWVTSISDLDPSVVEVRRGNAGTRSWSDAPGESVHSTSGEPGGLWRHRGRAPQKYVGVGMTSQGWGRHTPGYRLLPEARSSRLDFMFDGIPRDGMFGEHGIGYGGAAGDEIDRCDPSLGTPAHAVRIATSEGLHSSHYQLVVEDIEVTAAKLDGTNNPLVRSDIVFFETPAGGAVFSVGSIAYATALPTDDYDNDVARLTTNVLRRFLDAEPFTWPDP</sequence>
<gene>
    <name evidence="3" type="ORF">SAMN06295964_1284</name>
</gene>
<reference evidence="4" key="1">
    <citation type="submission" date="2017-02" db="EMBL/GenBank/DDBJ databases">
        <authorList>
            <person name="Varghese N."/>
            <person name="Submissions S."/>
        </authorList>
    </citation>
    <scope>NUCLEOTIDE SEQUENCE [LARGE SCALE GENOMIC DNA]</scope>
    <source>
        <strain evidence="4">9H-4</strain>
    </source>
</reference>
<protein>
    <submittedName>
        <fullName evidence="3">N,N-dimethylformamidase</fullName>
    </submittedName>
</protein>
<accession>A0A1T4YYH7</accession>
<dbReference type="RefSeq" id="WP_153302890.1">
    <property type="nucleotide sequence ID" value="NZ_LT796768.1"/>
</dbReference>
<evidence type="ECO:0000256" key="1">
    <source>
        <dbReference type="SAM" id="MobiDB-lite"/>
    </source>
</evidence>
<dbReference type="Pfam" id="PF20254">
    <property type="entry name" value="DMFA2_C"/>
    <property type="match status" value="1"/>
</dbReference>
<dbReference type="OrthoDB" id="505641at2"/>
<feature type="domain" description="N,N-dimethylformamidase beta subunit-like C-terminal" evidence="2">
    <location>
        <begin position="271"/>
        <end position="705"/>
    </location>
</feature>
<dbReference type="InterPro" id="IPR046540">
    <property type="entry name" value="DMFA2_C"/>
</dbReference>
<proteinExistence type="predicted"/>